<dbReference type="Gene3D" id="3.90.550.10">
    <property type="entry name" value="Spore Coat Polysaccharide Biosynthesis Protein SpsA, Chain A"/>
    <property type="match status" value="1"/>
</dbReference>
<evidence type="ECO:0000313" key="11">
    <source>
        <dbReference type="EMBL" id="KGN83015.1"/>
    </source>
</evidence>
<evidence type="ECO:0000256" key="1">
    <source>
        <dbReference type="ARBA" id="ARBA00004651"/>
    </source>
</evidence>
<keyword evidence="7 9" id="KW-0472">Membrane</keyword>
<dbReference type="Pfam" id="PF00535">
    <property type="entry name" value="Glycos_transf_2"/>
    <property type="match status" value="1"/>
</dbReference>
<comment type="subcellular location">
    <subcellularLocation>
        <location evidence="1">Cell membrane</location>
        <topology evidence="1">Multi-pass membrane protein</topology>
    </subcellularLocation>
</comment>
<evidence type="ECO:0000313" key="13">
    <source>
        <dbReference type="Proteomes" id="UP000030125"/>
    </source>
</evidence>
<dbReference type="InterPro" id="IPR050256">
    <property type="entry name" value="Glycosyltransferase_2"/>
</dbReference>
<proteinExistence type="inferred from homology"/>
<keyword evidence="2" id="KW-1003">Cell membrane</keyword>
<keyword evidence="3 12" id="KW-0328">Glycosyltransferase</keyword>
<dbReference type="STRING" id="36874.HQ34_09355"/>
<keyword evidence="13" id="KW-1185">Reference proteome</keyword>
<gene>
    <name evidence="11" type="ORF">HQ35_00915</name>
    <name evidence="12" type="ORF">SAMN02745205_01863</name>
</gene>
<evidence type="ECO:0000256" key="8">
    <source>
        <dbReference type="ARBA" id="ARBA00038152"/>
    </source>
</evidence>
<dbReference type="PANTHER" id="PTHR48090:SF1">
    <property type="entry name" value="PROPHAGE BACTOPRENOL GLUCOSYL TRANSFERASE HOMOLOG"/>
    <property type="match status" value="1"/>
</dbReference>
<keyword evidence="5 9" id="KW-0812">Transmembrane</keyword>
<dbReference type="CDD" id="cd04187">
    <property type="entry name" value="DPM1_like_bac"/>
    <property type="match status" value="1"/>
</dbReference>
<dbReference type="OrthoDB" id="9807778at2"/>
<dbReference type="EMBL" id="JQJD01000003">
    <property type="protein sequence ID" value="KGN83015.1"/>
    <property type="molecule type" value="Genomic_DNA"/>
</dbReference>
<dbReference type="PANTHER" id="PTHR48090">
    <property type="entry name" value="UNDECAPRENYL-PHOSPHATE 4-DEOXY-4-FORMAMIDO-L-ARABINOSE TRANSFERASE-RELATED"/>
    <property type="match status" value="1"/>
</dbReference>
<evidence type="ECO:0000256" key="2">
    <source>
        <dbReference type="ARBA" id="ARBA00022475"/>
    </source>
</evidence>
<comment type="similarity">
    <text evidence="8">Belongs to the glycosyltransferase 2 family. GtrB subfamily.</text>
</comment>
<dbReference type="GO" id="GO:0016757">
    <property type="term" value="F:glycosyltransferase activity"/>
    <property type="evidence" value="ECO:0007669"/>
    <property type="project" value="UniProtKB-KW"/>
</dbReference>
<reference evidence="12 14" key="2">
    <citation type="submission" date="2017-02" db="EMBL/GenBank/DDBJ databases">
        <authorList>
            <person name="Peterson S.W."/>
        </authorList>
    </citation>
    <scope>NUCLEOTIDE SEQUENCE [LARGE SCALE GENOMIC DNA]</scope>
    <source>
        <strain evidence="12 14">ATCC 700135</strain>
    </source>
</reference>
<accession>A0A099WTU6</accession>
<dbReference type="FunFam" id="3.90.550.10:FF:000079">
    <property type="entry name" value="Probable glycosyl transferase"/>
    <property type="match status" value="1"/>
</dbReference>
<sequence length="325" mass="37432">MKESLTIIIPCYNEEDVLETTFQRLLGILPMIPELEVSFLFVNDGSKDGTAMILNRFAREQERVQVIHFSRNFGHQSAVTAGINHAVSDYVVVIDADLQDPPEAIPEMWHYLKDQNANVVYGVRQERRDETWFKKCTAKIFYRLLNYLSETPFPVDTGDFRIMDRKVIEEFNALPEHNKYIRGLISWMGYNQVPYYYHRHERAAGKTKYGLRKMLKLAFDAILYFSYRPLKVASGLGFASVIIGLLLGLWIVFGKFLGFTHPETGWTSIVTIVIFFGGVQLITIGLVSRYIGVIFDEVKRRPEYIVAQKINVKAPSESKKNKDDK</sequence>
<evidence type="ECO:0000313" key="14">
    <source>
        <dbReference type="Proteomes" id="UP000189956"/>
    </source>
</evidence>
<dbReference type="GO" id="GO:0005886">
    <property type="term" value="C:plasma membrane"/>
    <property type="evidence" value="ECO:0007669"/>
    <property type="project" value="UniProtKB-SubCell"/>
</dbReference>
<dbReference type="eggNOG" id="COG0463">
    <property type="taxonomic scope" value="Bacteria"/>
</dbReference>
<evidence type="ECO:0000256" key="6">
    <source>
        <dbReference type="ARBA" id="ARBA00022989"/>
    </source>
</evidence>
<dbReference type="AlphaFoldDB" id="A0A099WTU6"/>
<evidence type="ECO:0000256" key="3">
    <source>
        <dbReference type="ARBA" id="ARBA00022676"/>
    </source>
</evidence>
<reference evidence="11 13" key="1">
    <citation type="submission" date="2014-08" db="EMBL/GenBank/DDBJ databases">
        <title>Porphyromonas cangingivalis strain:COT-109_OH1386 Genome sequencing.</title>
        <authorList>
            <person name="Wallis C."/>
            <person name="Deusch O."/>
            <person name="O'Flynn C."/>
            <person name="Davis I."/>
            <person name="Jospin G."/>
            <person name="Darling A.E."/>
            <person name="Coil D.A."/>
            <person name="Alexiev A."/>
            <person name="Horsfall A."/>
            <person name="Kirkwood N."/>
            <person name="Harris S."/>
            <person name="Eisen J.A."/>
        </authorList>
    </citation>
    <scope>NUCLEOTIDE SEQUENCE [LARGE SCALE GENOMIC DNA]</scope>
    <source>
        <strain evidence="13">COT-109 OH1386</strain>
        <strain evidence="11">COT-109_OH1386</strain>
    </source>
</reference>
<dbReference type="RefSeq" id="WP_036848535.1">
    <property type="nucleotide sequence ID" value="NZ_CALTZT010000009.1"/>
</dbReference>
<keyword evidence="4 11" id="KW-0808">Transferase</keyword>
<organism evidence="11 13">
    <name type="scientific">Porphyromonas cangingivalis</name>
    <dbReference type="NCBI Taxonomy" id="36874"/>
    <lineage>
        <taxon>Bacteria</taxon>
        <taxon>Pseudomonadati</taxon>
        <taxon>Bacteroidota</taxon>
        <taxon>Bacteroidia</taxon>
        <taxon>Bacteroidales</taxon>
        <taxon>Porphyromonadaceae</taxon>
        <taxon>Porphyromonas</taxon>
    </lineage>
</organism>
<feature type="transmembrane region" description="Helical" evidence="9">
    <location>
        <begin position="265"/>
        <end position="291"/>
    </location>
</feature>
<evidence type="ECO:0000256" key="9">
    <source>
        <dbReference type="SAM" id="Phobius"/>
    </source>
</evidence>
<dbReference type="Proteomes" id="UP000030125">
    <property type="component" value="Unassembled WGS sequence"/>
</dbReference>
<dbReference type="InterPro" id="IPR029044">
    <property type="entry name" value="Nucleotide-diphossugar_trans"/>
</dbReference>
<evidence type="ECO:0000256" key="4">
    <source>
        <dbReference type="ARBA" id="ARBA00022679"/>
    </source>
</evidence>
<feature type="domain" description="Glycosyltransferase 2-like" evidence="10">
    <location>
        <begin position="6"/>
        <end position="170"/>
    </location>
</feature>
<evidence type="ECO:0000256" key="7">
    <source>
        <dbReference type="ARBA" id="ARBA00023136"/>
    </source>
</evidence>
<evidence type="ECO:0000313" key="12">
    <source>
        <dbReference type="EMBL" id="SJZ77001.1"/>
    </source>
</evidence>
<name>A0A099WTU6_PORCN</name>
<keyword evidence="6 9" id="KW-1133">Transmembrane helix</keyword>
<dbReference type="Proteomes" id="UP000189956">
    <property type="component" value="Unassembled WGS sequence"/>
</dbReference>
<protein>
    <submittedName>
        <fullName evidence="12">Dolichol-phosphate mannosyltransferase</fullName>
    </submittedName>
    <submittedName>
        <fullName evidence="11">Glycosyltransferase</fullName>
    </submittedName>
</protein>
<evidence type="ECO:0000256" key="5">
    <source>
        <dbReference type="ARBA" id="ARBA00022692"/>
    </source>
</evidence>
<dbReference type="EMBL" id="FUWL01000020">
    <property type="protein sequence ID" value="SJZ77001.1"/>
    <property type="molecule type" value="Genomic_DNA"/>
</dbReference>
<dbReference type="SUPFAM" id="SSF53448">
    <property type="entry name" value="Nucleotide-diphospho-sugar transferases"/>
    <property type="match status" value="1"/>
</dbReference>
<feature type="transmembrane region" description="Helical" evidence="9">
    <location>
        <begin position="232"/>
        <end position="253"/>
    </location>
</feature>
<evidence type="ECO:0000259" key="10">
    <source>
        <dbReference type="Pfam" id="PF00535"/>
    </source>
</evidence>
<dbReference type="InterPro" id="IPR001173">
    <property type="entry name" value="Glyco_trans_2-like"/>
</dbReference>